<reference evidence="2 3" key="1">
    <citation type="journal article" date="2020" name="G3 (Bethesda)">
        <title>Improved Reference Genome for Cyclotella cryptica CCMP332, a Model for Cell Wall Morphogenesis, Salinity Adaptation, and Lipid Production in Diatoms (Bacillariophyta).</title>
        <authorList>
            <person name="Roberts W.R."/>
            <person name="Downey K.M."/>
            <person name="Ruck E.C."/>
            <person name="Traller J.C."/>
            <person name="Alverson A.J."/>
        </authorList>
    </citation>
    <scope>NUCLEOTIDE SEQUENCE [LARGE SCALE GENOMIC DNA]</scope>
    <source>
        <strain evidence="2 3">CCMP332</strain>
    </source>
</reference>
<dbReference type="EMBL" id="JABMIG020000002">
    <property type="protein sequence ID" value="KAL3805600.1"/>
    <property type="molecule type" value="Genomic_DNA"/>
</dbReference>
<feature type="region of interest" description="Disordered" evidence="1">
    <location>
        <begin position="123"/>
        <end position="147"/>
    </location>
</feature>
<accession>A0ABD3QYV1</accession>
<proteinExistence type="predicted"/>
<evidence type="ECO:0000313" key="3">
    <source>
        <dbReference type="Proteomes" id="UP001516023"/>
    </source>
</evidence>
<evidence type="ECO:0000256" key="1">
    <source>
        <dbReference type="SAM" id="MobiDB-lite"/>
    </source>
</evidence>
<sequence length="379" mass="42306">MSQRLLASHSAMITKGVALKAGDWRNPDASDVGLQNSKMLRRSESVASMTSLQKQFNVQRPSSSILASSSMIKSRSYSALQNALCDGKENRKSFPTRPDRSRPGLIDLVPVKTDATSRHALKFSKETSRHTIRSRPSMPNLSSLAEEKAEEESFKTVSQRLSSLLDVTTYEMDYAFKILPPDIRNKPTSPESTSCIAKDVSSYYIRSRLSVPNLSSLVEEEEEEVSLKKCTSSSTQNNTKDVIVDTFKQKVPKKLNIQDISMTDLDSLKMDDPFMYYSIPAVKNTAWNGEHGDPQSLHDSVLSPRDSSVYERKSRISFECWNLTSPSDAGVDDMDGYFIPSLGDAFFDFSMDDDEDDEDPIDDFLLMSYASVVGQSSGR</sequence>
<organism evidence="2 3">
    <name type="scientific">Cyclotella cryptica</name>
    <dbReference type="NCBI Taxonomy" id="29204"/>
    <lineage>
        <taxon>Eukaryota</taxon>
        <taxon>Sar</taxon>
        <taxon>Stramenopiles</taxon>
        <taxon>Ochrophyta</taxon>
        <taxon>Bacillariophyta</taxon>
        <taxon>Coscinodiscophyceae</taxon>
        <taxon>Thalassiosirophycidae</taxon>
        <taxon>Stephanodiscales</taxon>
        <taxon>Stephanodiscaceae</taxon>
        <taxon>Cyclotella</taxon>
    </lineage>
</organism>
<gene>
    <name evidence="2" type="ORF">HJC23_005844</name>
</gene>
<dbReference type="AlphaFoldDB" id="A0ABD3QYV1"/>
<dbReference type="Proteomes" id="UP001516023">
    <property type="component" value="Unassembled WGS sequence"/>
</dbReference>
<comment type="caution">
    <text evidence="2">The sequence shown here is derived from an EMBL/GenBank/DDBJ whole genome shotgun (WGS) entry which is preliminary data.</text>
</comment>
<evidence type="ECO:0000313" key="2">
    <source>
        <dbReference type="EMBL" id="KAL3805600.1"/>
    </source>
</evidence>
<keyword evidence="3" id="KW-1185">Reference proteome</keyword>
<name>A0ABD3QYV1_9STRA</name>
<protein>
    <submittedName>
        <fullName evidence="2">Uncharacterized protein</fullName>
    </submittedName>
</protein>